<feature type="domain" description="DM13" evidence="2">
    <location>
        <begin position="65"/>
        <end position="176"/>
    </location>
</feature>
<gene>
    <name evidence="3" type="ORF">GCM10023346_04350</name>
</gene>
<evidence type="ECO:0000256" key="1">
    <source>
        <dbReference type="SAM" id="MobiDB-lite"/>
    </source>
</evidence>
<feature type="region of interest" description="Disordered" evidence="1">
    <location>
        <begin position="36"/>
        <end position="62"/>
    </location>
</feature>
<proteinExistence type="predicted"/>
<keyword evidence="4" id="KW-1185">Reference proteome</keyword>
<dbReference type="InterPro" id="IPR019545">
    <property type="entry name" value="DM13_domain"/>
</dbReference>
<reference evidence="4" key="1">
    <citation type="journal article" date="2019" name="Int. J. Syst. Evol. Microbiol.">
        <title>The Global Catalogue of Microorganisms (GCM) 10K type strain sequencing project: providing services to taxonomists for standard genome sequencing and annotation.</title>
        <authorList>
            <consortium name="The Broad Institute Genomics Platform"/>
            <consortium name="The Broad Institute Genome Sequencing Center for Infectious Disease"/>
            <person name="Wu L."/>
            <person name="Ma J."/>
        </authorList>
    </citation>
    <scope>NUCLEOTIDE SEQUENCE [LARGE SCALE GENOMIC DNA]</scope>
    <source>
        <strain evidence="4">JCM 18514</strain>
    </source>
</reference>
<accession>A0ABP9S0K6</accession>
<name>A0ABP9S0K6_9MICC</name>
<dbReference type="PROSITE" id="PS51549">
    <property type="entry name" value="DM13"/>
    <property type="match status" value="1"/>
</dbReference>
<dbReference type="RefSeq" id="WP_307055403.1">
    <property type="nucleotide sequence ID" value="NZ_BAABKK010000003.1"/>
</dbReference>
<dbReference type="PROSITE" id="PS51257">
    <property type="entry name" value="PROKAR_LIPOPROTEIN"/>
    <property type="match status" value="1"/>
</dbReference>
<evidence type="ECO:0000313" key="4">
    <source>
        <dbReference type="Proteomes" id="UP001500200"/>
    </source>
</evidence>
<comment type="caution">
    <text evidence="3">The sequence shown here is derived from an EMBL/GenBank/DDBJ whole genome shotgun (WGS) entry which is preliminary data.</text>
</comment>
<evidence type="ECO:0000259" key="2">
    <source>
        <dbReference type="PROSITE" id="PS51549"/>
    </source>
</evidence>
<evidence type="ECO:0000313" key="3">
    <source>
        <dbReference type="EMBL" id="GAA5189536.1"/>
    </source>
</evidence>
<dbReference type="EMBL" id="BAABKK010000003">
    <property type="protein sequence ID" value="GAA5189536.1"/>
    <property type="molecule type" value="Genomic_DNA"/>
</dbReference>
<sequence length="182" mass="18753">MFAQAKWQDIAQLIGRILTAAAVALTAAGCTYVAPEAQPDNPTPTVSGASTPGPTPSSVAASWGAPLSGRFISQGTRTVGVVRIAGTSTGATLTLENVSTTPNPDLKVILNEGALSKDTSGDMVVQDPKSMDIGVQLKPGPGSQSFELPPSPPFTIRSVTIMDPRTHIAYGTAELTPDPTIR</sequence>
<protein>
    <recommendedName>
        <fullName evidence="2">DM13 domain-containing protein</fullName>
    </recommendedName>
</protein>
<feature type="compositionally biased region" description="Low complexity" evidence="1">
    <location>
        <begin position="43"/>
        <end position="62"/>
    </location>
</feature>
<dbReference type="Proteomes" id="UP001500200">
    <property type="component" value="Unassembled WGS sequence"/>
</dbReference>
<organism evidence="3 4">
    <name type="scientific">Arthrobacter gyeryongensis</name>
    <dbReference type="NCBI Taxonomy" id="1650592"/>
    <lineage>
        <taxon>Bacteria</taxon>
        <taxon>Bacillati</taxon>
        <taxon>Actinomycetota</taxon>
        <taxon>Actinomycetes</taxon>
        <taxon>Micrococcales</taxon>
        <taxon>Micrococcaceae</taxon>
        <taxon>Arthrobacter</taxon>
    </lineage>
</organism>